<dbReference type="InterPro" id="IPR051217">
    <property type="entry name" value="Insect_Cuticle_Struc_Prot"/>
</dbReference>
<gene>
    <name evidence="5" type="ORF">IPOD504_LOCUS11458</name>
</gene>
<feature type="compositionally biased region" description="Polar residues" evidence="4">
    <location>
        <begin position="42"/>
        <end position="56"/>
    </location>
</feature>
<protein>
    <recommendedName>
        <fullName evidence="7">Pro-resilin</fullName>
    </recommendedName>
</protein>
<dbReference type="PRINTS" id="PR00947">
    <property type="entry name" value="CUTICLE"/>
</dbReference>
<organism evidence="5 6">
    <name type="scientific">Iphiclides podalirius</name>
    <name type="common">scarce swallowtail</name>
    <dbReference type="NCBI Taxonomy" id="110791"/>
    <lineage>
        <taxon>Eukaryota</taxon>
        <taxon>Metazoa</taxon>
        <taxon>Ecdysozoa</taxon>
        <taxon>Arthropoda</taxon>
        <taxon>Hexapoda</taxon>
        <taxon>Insecta</taxon>
        <taxon>Pterygota</taxon>
        <taxon>Neoptera</taxon>
        <taxon>Endopterygota</taxon>
        <taxon>Lepidoptera</taxon>
        <taxon>Glossata</taxon>
        <taxon>Ditrysia</taxon>
        <taxon>Papilionoidea</taxon>
        <taxon>Papilionidae</taxon>
        <taxon>Papilioninae</taxon>
        <taxon>Iphiclides</taxon>
    </lineage>
</organism>
<dbReference type="PANTHER" id="PTHR12236:SF98">
    <property type="entry name" value="CUTICULAR PROTEIN 56F"/>
    <property type="match status" value="1"/>
</dbReference>
<evidence type="ECO:0000256" key="4">
    <source>
        <dbReference type="SAM" id="MobiDB-lite"/>
    </source>
</evidence>
<feature type="compositionally biased region" description="Polar residues" evidence="4">
    <location>
        <begin position="316"/>
        <end position="329"/>
    </location>
</feature>
<feature type="region of interest" description="Disordered" evidence="4">
    <location>
        <begin position="129"/>
        <end position="161"/>
    </location>
</feature>
<keyword evidence="2" id="KW-0732">Signal</keyword>
<sequence length="427" mass="46238">MLSLAVAEPPVGDSSLEALNFDHDPTVNQQYLPPDFNVPSARTTTSFNDLSNQYLPPSTRDVSQEYGTPNTRGGLSQEYGLPARGASTFRSGISQEYGAPITRDTQQYSTHSDLARSFSSANLKTGVSQRYGAPSLRNSPSNLYGAPSLRDSPSSQYGAPEYRTSNEFTAQSSPIQKYGVPNFRSAQSHSKSIAQEYGTPKNSLLSQSHDLSNGFSFGSRTSQLQRSRSSAQNYGTPSLSFSSQHHTPSARNSVTGFGESTNSLPTSFGEPNGRSPYQDGRSYDAANFGRSNLNTNAFASSYASGRSPSLEYGAPTSRSTKPSMQYGTPQEALTDQGYEYTRNALEQLNQEPANYEFAYKVSDAESGSDFGHTESRELDRAEGTYFVLLPDGSKQVVEYEADEDGFKPRISVEPADSASALAAEGPY</sequence>
<feature type="compositionally biased region" description="Low complexity" evidence="4">
    <location>
        <begin position="219"/>
        <end position="232"/>
    </location>
</feature>
<feature type="non-terminal residue" evidence="5">
    <location>
        <position position="1"/>
    </location>
</feature>
<dbReference type="PROSITE" id="PS00233">
    <property type="entry name" value="CHIT_BIND_RR_1"/>
    <property type="match status" value="1"/>
</dbReference>
<feature type="region of interest" description="Disordered" evidence="4">
    <location>
        <begin position="42"/>
        <end position="79"/>
    </location>
</feature>
<feature type="compositionally biased region" description="Polar residues" evidence="4">
    <location>
        <begin position="65"/>
        <end position="74"/>
    </location>
</feature>
<reference evidence="5" key="1">
    <citation type="submission" date="2022-03" db="EMBL/GenBank/DDBJ databases">
        <authorList>
            <person name="Martin H S."/>
        </authorList>
    </citation>
    <scope>NUCLEOTIDE SEQUENCE</scope>
</reference>
<feature type="region of interest" description="Disordered" evidence="4">
    <location>
        <begin position="302"/>
        <end position="329"/>
    </location>
</feature>
<evidence type="ECO:0000313" key="6">
    <source>
        <dbReference type="Proteomes" id="UP000837857"/>
    </source>
</evidence>
<dbReference type="InterPro" id="IPR031311">
    <property type="entry name" value="CHIT_BIND_RR_consensus"/>
</dbReference>
<feature type="compositionally biased region" description="Polar residues" evidence="4">
    <location>
        <begin position="151"/>
        <end position="161"/>
    </location>
</feature>
<evidence type="ECO:0000256" key="3">
    <source>
        <dbReference type="PROSITE-ProRule" id="PRU00497"/>
    </source>
</evidence>
<name>A0ABN8IR17_9NEOP</name>
<feature type="region of interest" description="Disordered" evidence="4">
    <location>
        <begin position="408"/>
        <end position="427"/>
    </location>
</feature>
<dbReference type="EMBL" id="OW152840">
    <property type="protein sequence ID" value="CAH2061794.1"/>
    <property type="molecule type" value="Genomic_DNA"/>
</dbReference>
<evidence type="ECO:0000256" key="2">
    <source>
        <dbReference type="ARBA" id="ARBA00022729"/>
    </source>
</evidence>
<dbReference type="Proteomes" id="UP000837857">
    <property type="component" value="Chromosome 28"/>
</dbReference>
<evidence type="ECO:0008006" key="7">
    <source>
        <dbReference type="Google" id="ProtNLM"/>
    </source>
</evidence>
<dbReference type="InterPro" id="IPR000618">
    <property type="entry name" value="Insect_cuticle"/>
</dbReference>
<feature type="region of interest" description="Disordered" evidence="4">
    <location>
        <begin position="216"/>
        <end position="288"/>
    </location>
</feature>
<proteinExistence type="predicted"/>
<dbReference type="PANTHER" id="PTHR12236">
    <property type="entry name" value="STRUCTURAL CONTITUENT OF CUTICLE"/>
    <property type="match status" value="1"/>
</dbReference>
<keyword evidence="1 3" id="KW-0193">Cuticle</keyword>
<feature type="compositionally biased region" description="Polar residues" evidence="4">
    <location>
        <begin position="233"/>
        <end position="266"/>
    </location>
</feature>
<dbReference type="Pfam" id="PF00379">
    <property type="entry name" value="Chitin_bind_4"/>
    <property type="match status" value="1"/>
</dbReference>
<dbReference type="PROSITE" id="PS51155">
    <property type="entry name" value="CHIT_BIND_RR_2"/>
    <property type="match status" value="1"/>
</dbReference>
<evidence type="ECO:0000313" key="5">
    <source>
        <dbReference type="EMBL" id="CAH2061794.1"/>
    </source>
</evidence>
<evidence type="ECO:0000256" key="1">
    <source>
        <dbReference type="ARBA" id="ARBA00022460"/>
    </source>
</evidence>
<accession>A0ABN8IR17</accession>
<keyword evidence="6" id="KW-1185">Reference proteome</keyword>